<feature type="binding site" evidence="4">
    <location>
        <begin position="6"/>
        <end position="14"/>
    </location>
    <ligand>
        <name>ATP</name>
        <dbReference type="ChEBI" id="CHEBI:30616"/>
    </ligand>
</feature>
<dbReference type="Gene3D" id="3.40.50.300">
    <property type="entry name" value="P-loop containing nucleotide triphosphate hydrolases"/>
    <property type="match status" value="1"/>
</dbReference>
<comment type="similarity">
    <text evidence="1">Belongs to the DCK/DGK family.</text>
</comment>
<name>A0A0R2CWL5_9LACO</name>
<feature type="binding site" evidence="3">
    <location>
        <position position="77"/>
    </location>
    <ligand>
        <name>substrate</name>
    </ligand>
</feature>
<dbReference type="Proteomes" id="UP000051638">
    <property type="component" value="Unassembled WGS sequence"/>
</dbReference>
<evidence type="ECO:0000256" key="3">
    <source>
        <dbReference type="PIRSR" id="PIRSR000705-2"/>
    </source>
</evidence>
<dbReference type="Pfam" id="PF01712">
    <property type="entry name" value="dNK"/>
    <property type="match status" value="1"/>
</dbReference>
<dbReference type="InterPro" id="IPR050566">
    <property type="entry name" value="Deoxyribonucleoside_kinase"/>
</dbReference>
<gene>
    <name evidence="6" type="ORF">FC24_GL002040</name>
</gene>
<dbReference type="OrthoDB" id="9776634at2"/>
<feature type="binding site" evidence="3">
    <location>
        <position position="42"/>
    </location>
    <ligand>
        <name>substrate</name>
    </ligand>
</feature>
<evidence type="ECO:0000259" key="5">
    <source>
        <dbReference type="Pfam" id="PF01712"/>
    </source>
</evidence>
<dbReference type="AlphaFoldDB" id="A0A0R2CWL5"/>
<dbReference type="EMBL" id="AYYI01000062">
    <property type="protein sequence ID" value="KRM95706.1"/>
    <property type="molecule type" value="Genomic_DNA"/>
</dbReference>
<organism evidence="6 7">
    <name type="scientific">Loigolactobacillus rennini DSM 20253</name>
    <dbReference type="NCBI Taxonomy" id="1423796"/>
    <lineage>
        <taxon>Bacteria</taxon>
        <taxon>Bacillati</taxon>
        <taxon>Bacillota</taxon>
        <taxon>Bacilli</taxon>
        <taxon>Lactobacillales</taxon>
        <taxon>Lactobacillaceae</taxon>
        <taxon>Loigolactobacillus</taxon>
    </lineage>
</organism>
<keyword evidence="4" id="KW-0067">ATP-binding</keyword>
<dbReference type="RefSeq" id="WP_057874383.1">
    <property type="nucleotide sequence ID" value="NZ_AYYI01000062.1"/>
</dbReference>
<dbReference type="GO" id="GO:0005737">
    <property type="term" value="C:cytoplasm"/>
    <property type="evidence" value="ECO:0007669"/>
    <property type="project" value="TreeGrafter"/>
</dbReference>
<dbReference type="PATRIC" id="fig|1423796.3.peg.2069"/>
<feature type="binding site" evidence="3">
    <location>
        <position position="82"/>
    </location>
    <ligand>
        <name>substrate</name>
    </ligand>
</feature>
<keyword evidence="4" id="KW-0547">Nucleotide-binding</keyword>
<dbReference type="PANTHER" id="PTHR10513">
    <property type="entry name" value="DEOXYNUCLEOSIDE KINASE"/>
    <property type="match status" value="1"/>
</dbReference>
<sequence length="223" mass="25887">MIVIAGTIGAGKTSLATLLAKHLNSKAFYESVDNNPVLPYFYKDPQKYAFLLQIYFLNKRLAQLKAADKIQNSVIDRSIFEDSLLFHLNADLGRATDTEVAVYDSLLENMLQELPQQSYHKKPGLLIHINISFDTMLKRIAKRNRPYEQIAQDPSLYHYYQELNHRYSKWYQDYDESPKLQINGDQLDFVNDDLAHKRVLNIIDQKISQLHQITNIASGNQRR</sequence>
<keyword evidence="7" id="KW-1185">Reference proteome</keyword>
<feature type="binding site" evidence="3">
    <location>
        <position position="53"/>
    </location>
    <ligand>
        <name>substrate</name>
    </ligand>
</feature>
<feature type="binding site" evidence="3">
    <location>
        <position position="30"/>
    </location>
    <ligand>
        <name>substrate</name>
    </ligand>
</feature>
<proteinExistence type="inferred from homology"/>
<dbReference type="PIRSF" id="PIRSF000705">
    <property type="entry name" value="DNK"/>
    <property type="match status" value="1"/>
</dbReference>
<dbReference type="SUPFAM" id="SSF52540">
    <property type="entry name" value="P-loop containing nucleoside triphosphate hydrolases"/>
    <property type="match status" value="1"/>
</dbReference>
<dbReference type="CDD" id="cd01673">
    <property type="entry name" value="dNK"/>
    <property type="match status" value="1"/>
</dbReference>
<dbReference type="GO" id="GO:0005524">
    <property type="term" value="F:ATP binding"/>
    <property type="evidence" value="ECO:0007669"/>
    <property type="project" value="UniProtKB-KW"/>
</dbReference>
<dbReference type="PANTHER" id="PTHR10513:SF35">
    <property type="entry name" value="DEOXYADENOSINE KINASE"/>
    <property type="match status" value="1"/>
</dbReference>
<feature type="domain" description="Deoxynucleoside kinase" evidence="5">
    <location>
        <begin position="2"/>
        <end position="205"/>
    </location>
</feature>
<feature type="binding site" evidence="4">
    <location>
        <begin position="187"/>
        <end position="189"/>
    </location>
    <ligand>
        <name>ATP</name>
        <dbReference type="ChEBI" id="CHEBI:30616"/>
    </ligand>
</feature>
<evidence type="ECO:0000256" key="2">
    <source>
        <dbReference type="PIRSR" id="PIRSR000705-1"/>
    </source>
</evidence>
<accession>A0A0R2CWL5</accession>
<feature type="binding site" evidence="4">
    <location>
        <begin position="139"/>
        <end position="143"/>
    </location>
    <ligand>
        <name>ATP</name>
        <dbReference type="ChEBI" id="CHEBI:30616"/>
    </ligand>
</feature>
<keyword evidence="6" id="KW-0418">Kinase</keyword>
<evidence type="ECO:0000313" key="7">
    <source>
        <dbReference type="Proteomes" id="UP000051638"/>
    </source>
</evidence>
<reference evidence="6 7" key="1">
    <citation type="journal article" date="2015" name="Genome Announc.">
        <title>Expanding the biotechnology potential of lactobacilli through comparative genomics of 213 strains and associated genera.</title>
        <authorList>
            <person name="Sun Z."/>
            <person name="Harris H.M."/>
            <person name="McCann A."/>
            <person name="Guo C."/>
            <person name="Argimon S."/>
            <person name="Zhang W."/>
            <person name="Yang X."/>
            <person name="Jeffery I.B."/>
            <person name="Cooney J.C."/>
            <person name="Kagawa T.F."/>
            <person name="Liu W."/>
            <person name="Song Y."/>
            <person name="Salvetti E."/>
            <person name="Wrobel A."/>
            <person name="Rasinkangas P."/>
            <person name="Parkhill J."/>
            <person name="Rea M.C."/>
            <person name="O'Sullivan O."/>
            <person name="Ritari J."/>
            <person name="Douillard F.P."/>
            <person name="Paul Ross R."/>
            <person name="Yang R."/>
            <person name="Briner A.E."/>
            <person name="Felis G.E."/>
            <person name="de Vos W.M."/>
            <person name="Barrangou R."/>
            <person name="Klaenhammer T.R."/>
            <person name="Caufield P.W."/>
            <person name="Cui Y."/>
            <person name="Zhang H."/>
            <person name="O'Toole P.W."/>
        </authorList>
    </citation>
    <scope>NUCLEOTIDE SEQUENCE [LARGE SCALE GENOMIC DNA]</scope>
    <source>
        <strain evidence="6 7">DSM 20253</strain>
    </source>
</reference>
<feature type="binding site" evidence="3">
    <location>
        <position position="148"/>
    </location>
    <ligand>
        <name>substrate</name>
    </ligand>
</feature>
<feature type="active site" description="Proton acceptor" evidence="2">
    <location>
        <position position="76"/>
    </location>
</feature>
<dbReference type="STRING" id="1423796.FC24_GL002040"/>
<evidence type="ECO:0000313" key="6">
    <source>
        <dbReference type="EMBL" id="KRM95706.1"/>
    </source>
</evidence>
<keyword evidence="6" id="KW-0808">Transferase</keyword>
<dbReference type="GO" id="GO:0019136">
    <property type="term" value="F:deoxynucleoside kinase activity"/>
    <property type="evidence" value="ECO:0007669"/>
    <property type="project" value="InterPro"/>
</dbReference>
<dbReference type="InterPro" id="IPR027417">
    <property type="entry name" value="P-loop_NTPase"/>
</dbReference>
<dbReference type="InterPro" id="IPR002624">
    <property type="entry name" value="DCK/DGK"/>
</dbReference>
<dbReference type="InterPro" id="IPR031314">
    <property type="entry name" value="DNK_dom"/>
</dbReference>
<evidence type="ECO:0000256" key="1">
    <source>
        <dbReference type="ARBA" id="ARBA00007420"/>
    </source>
</evidence>
<evidence type="ECO:0000256" key="4">
    <source>
        <dbReference type="PIRSR" id="PIRSR000705-3"/>
    </source>
</evidence>
<protein>
    <submittedName>
        <fullName evidence="6">Deoxyguanosine kinase</fullName>
    </submittedName>
</protein>
<comment type="caution">
    <text evidence="6">The sequence shown here is derived from an EMBL/GenBank/DDBJ whole genome shotgun (WGS) entry which is preliminary data.</text>
</comment>